<dbReference type="PANTHER" id="PTHR23150:SF36">
    <property type="entry name" value="HERCYNINE OXYGENASE"/>
    <property type="match status" value="1"/>
</dbReference>
<accession>A0ABN0ST16</accession>
<dbReference type="Gene3D" id="3.90.1580.10">
    <property type="entry name" value="paralog of FGE (formylglycine-generating enzyme)"/>
    <property type="match status" value="1"/>
</dbReference>
<gene>
    <name evidence="6" type="primary">egtB</name>
    <name evidence="6" type="ORF">GCM10009123_00620</name>
</gene>
<evidence type="ECO:0000313" key="7">
    <source>
        <dbReference type="Proteomes" id="UP001501221"/>
    </source>
</evidence>
<dbReference type="SUPFAM" id="SSF109854">
    <property type="entry name" value="DinB/YfiT-like putative metalloenzymes"/>
    <property type="match status" value="1"/>
</dbReference>
<dbReference type="InterPro" id="IPR017806">
    <property type="entry name" value="EgtB"/>
</dbReference>
<dbReference type="Pfam" id="PF12867">
    <property type="entry name" value="DinB_2"/>
    <property type="match status" value="1"/>
</dbReference>
<evidence type="ECO:0000256" key="2">
    <source>
        <dbReference type="ARBA" id="ARBA00023004"/>
    </source>
</evidence>
<comment type="pathway">
    <text evidence="3">Amino-acid biosynthesis; ergothioneine biosynthesis.</text>
</comment>
<sequence>MLDKVDLSSLQDSMVNDDIRSLGERFLTVRQVTEALCEPLGVEDLNLQAVAETSPGKWHLAHTSWFFETFILKSFEENFTPFNSQYEYLFNSYYNTIGEQFSRANRHLLSRPTVSEIYRYRQDITQRMIALIKNNNQLDKIAPLVVLGINHEQQHQELLLTDIKYNLYQNPLLPAYLPLSETLERKRPDKLTAKQTLNWITFDKGLVAIGKELGDGVSADFVFDNESPRHQCFIPTFELSDRLITNGEYIEFIEAGGYDEPNYWLSDGWSMKNEAAWQAPLYWYHQDGCWYQYTLTGNIKVDPNEPVSHISYYEADAFATWAGARLPTEQEWELAAKEQPVSGNLLSSKTFRPVAATEKKALKQLFGDVWEWTSSSYSPYPGYSPLAGAVGEYNGKFMANQFVLRGGSCVTSDDHIRATYRNFFYPEARWQFSGLRLARSL</sequence>
<dbReference type="RefSeq" id="WP_343985080.1">
    <property type="nucleotide sequence ID" value="NZ_BAAAFM010000001.1"/>
</dbReference>
<dbReference type="InterPro" id="IPR034660">
    <property type="entry name" value="DinB/YfiT-like"/>
</dbReference>
<keyword evidence="7" id="KW-1185">Reference proteome</keyword>
<feature type="domain" description="DinB-like" evidence="5">
    <location>
        <begin position="26"/>
        <end position="157"/>
    </location>
</feature>
<evidence type="ECO:0000256" key="3">
    <source>
        <dbReference type="ARBA" id="ARBA00037882"/>
    </source>
</evidence>
<dbReference type="Proteomes" id="UP001501221">
    <property type="component" value="Unassembled WGS sequence"/>
</dbReference>
<dbReference type="InterPro" id="IPR051043">
    <property type="entry name" value="Sulfatase_Mod_Factor_Kinase"/>
</dbReference>
<dbReference type="InterPro" id="IPR016187">
    <property type="entry name" value="CTDL_fold"/>
</dbReference>
<dbReference type="NCBIfam" id="TIGR03440">
    <property type="entry name" value="egtB_TIGR03440"/>
    <property type="match status" value="1"/>
</dbReference>
<dbReference type="PANTHER" id="PTHR23150">
    <property type="entry name" value="SULFATASE MODIFYING FACTOR 1, 2"/>
    <property type="match status" value="1"/>
</dbReference>
<dbReference type="InterPro" id="IPR042095">
    <property type="entry name" value="SUMF_sf"/>
</dbReference>
<organism evidence="6 7">
    <name type="scientific">Kangiella japonica</name>
    <dbReference type="NCBI Taxonomy" id="647384"/>
    <lineage>
        <taxon>Bacteria</taxon>
        <taxon>Pseudomonadati</taxon>
        <taxon>Pseudomonadota</taxon>
        <taxon>Gammaproteobacteria</taxon>
        <taxon>Kangiellales</taxon>
        <taxon>Kangiellaceae</taxon>
        <taxon>Kangiella</taxon>
    </lineage>
</organism>
<dbReference type="InterPro" id="IPR024775">
    <property type="entry name" value="DinB-like"/>
</dbReference>
<feature type="domain" description="Sulfatase-modifying factor enzyme-like" evidence="4">
    <location>
        <begin position="201"/>
        <end position="339"/>
    </location>
</feature>
<name>A0ABN0ST16_9GAMM</name>
<dbReference type="SUPFAM" id="SSF56436">
    <property type="entry name" value="C-type lectin-like"/>
    <property type="match status" value="1"/>
</dbReference>
<evidence type="ECO:0000259" key="5">
    <source>
        <dbReference type="Pfam" id="PF12867"/>
    </source>
</evidence>
<reference evidence="6 7" key="1">
    <citation type="journal article" date="2019" name="Int. J. Syst. Evol. Microbiol.">
        <title>The Global Catalogue of Microorganisms (GCM) 10K type strain sequencing project: providing services to taxonomists for standard genome sequencing and annotation.</title>
        <authorList>
            <consortium name="The Broad Institute Genomics Platform"/>
            <consortium name="The Broad Institute Genome Sequencing Center for Infectious Disease"/>
            <person name="Wu L."/>
            <person name="Ma J."/>
        </authorList>
    </citation>
    <scope>NUCLEOTIDE SEQUENCE [LARGE SCALE GENOMIC DNA]</scope>
    <source>
        <strain evidence="6 7">JCM 16211</strain>
    </source>
</reference>
<keyword evidence="1" id="KW-0560">Oxidoreductase</keyword>
<evidence type="ECO:0000313" key="6">
    <source>
        <dbReference type="EMBL" id="GAA0197350.1"/>
    </source>
</evidence>
<proteinExistence type="predicted"/>
<evidence type="ECO:0000256" key="1">
    <source>
        <dbReference type="ARBA" id="ARBA00023002"/>
    </source>
</evidence>
<dbReference type="InterPro" id="IPR005532">
    <property type="entry name" value="SUMF_dom"/>
</dbReference>
<comment type="caution">
    <text evidence="6">The sequence shown here is derived from an EMBL/GenBank/DDBJ whole genome shotgun (WGS) entry which is preliminary data.</text>
</comment>
<dbReference type="EMBL" id="BAAAFM010000001">
    <property type="protein sequence ID" value="GAA0197350.1"/>
    <property type="molecule type" value="Genomic_DNA"/>
</dbReference>
<protein>
    <submittedName>
        <fullName evidence="6">Ergothioneine biosynthesis protein EgtB</fullName>
    </submittedName>
</protein>
<feature type="domain" description="Sulfatase-modifying factor enzyme-like" evidence="4">
    <location>
        <begin position="361"/>
        <end position="439"/>
    </location>
</feature>
<evidence type="ECO:0000259" key="4">
    <source>
        <dbReference type="Pfam" id="PF03781"/>
    </source>
</evidence>
<dbReference type="Pfam" id="PF03781">
    <property type="entry name" value="FGE-sulfatase"/>
    <property type="match status" value="2"/>
</dbReference>
<keyword evidence="2" id="KW-0408">Iron</keyword>